<evidence type="ECO:0000313" key="2">
    <source>
        <dbReference type="Proteomes" id="UP000202618"/>
    </source>
</evidence>
<name>A0A172JHW6_BPPB1</name>
<dbReference type="Proteomes" id="UP000202618">
    <property type="component" value="Segment"/>
</dbReference>
<sequence>MFLQRFSFKTGLPLFAHRFRYTFKAYLINGSSVFLKIDESPKKIVKNKNLSILKSIHNLYLNKKEVLLDFFVKELDKTAKSTKKLTVPNKLIDKKIDKYTVEILNKRIYTVEKNNLNVYKTNSLLDYIEMDKNKLRKTSHNISTINSININGITYEIYIPNNNLTVSSDKRKIIYNTISTLLETKYRFVNTEGNYFQISNESMKELNLESDLIELYRNNKNHINVYNTINTLVKNNYKLDLATLSIKLGDENVRSININNIIYDIYKNSLHQIKKDTQKVHHLDTIVIKDINKNSDTLGLIKRVIRSGNNINTVNTLSKDGDKNISKLLNGWKFIRKEPTWEISKPSNSFNINKDTIKDITINNEKVYFKKTTMMDTSFKFLVYSLLDISKVNIDYNTKISFLQSISRKDLSLVRNDYYLHPINEKDIFNFTFIDYLEKINNQNLFIDVNDNFLINNSSKSVTATSNNQYLFKSDLKNIINDSNISKYYSPNTVRDINKINKTFDLGKHYKFMSNPIHKDFNLNIKQPEGLFETLSNYYLNIDNGDNFIFIPNSEFLSNFENKIISVNYNNYNLFKSELPNITNNYNYSLDKLNYIKIDKRKFISVKDILNPNIDINIVKKQLRLIEDKRLDKFKYVDSVNFLTLNKRWWFIKPTNPKTRINIPSIDYPYENKPVMDIKEHPIQAFKDLGTNDIDVSIEILLELVNIVMHWWHHSYNELYRGLGDESIIGIMNVLNEWWNLESSQNQVNDDKTNKEYERVFRWIRWEAEKVYFDFKKDYQNNLIYNGNYYMEIFTKNLLEYIEFHHYMIVPIYKSLDRMDIMRAIMDDDPQGDIMIELPDKNKGERDYIIDSEDSNYLL</sequence>
<reference evidence="1 2" key="1">
    <citation type="journal article" date="2016" name="Virology">
        <title>The genome of AR9, a giant transducing Bacillus phage encoding two multisubunit RNA polymerases.</title>
        <authorList>
            <person name="Lavysh D."/>
            <person name="Sokolova M."/>
            <person name="Minakhin L."/>
            <person name="Yakunina M."/>
            <person name="Artamonova T."/>
            <person name="Kozyavkin S."/>
            <person name="Makarova K.S."/>
            <person name="Koonin E.V."/>
            <person name="Severinov K."/>
        </authorList>
    </citation>
    <scope>NUCLEOTIDE SEQUENCE [LARGE SCALE GENOMIC DNA]</scope>
</reference>
<accession>A0A172JHW6</accession>
<evidence type="ECO:0000313" key="1">
    <source>
        <dbReference type="EMBL" id="AMS01143.1"/>
    </source>
</evidence>
<dbReference type="EMBL" id="KU878088">
    <property type="protein sequence ID" value="AMS01143.1"/>
    <property type="molecule type" value="Genomic_DNA"/>
</dbReference>
<protein>
    <submittedName>
        <fullName evidence="1">Virion protein</fullName>
    </submittedName>
</protein>
<dbReference type="RefSeq" id="YP_009282963.1">
    <property type="nucleotide sequence ID" value="NC_031039.1"/>
</dbReference>
<organism evidence="1 2">
    <name type="scientific">Bacillus phage AR9</name>
    <dbReference type="NCBI Taxonomy" id="1815509"/>
    <lineage>
        <taxon>Viruses</taxon>
        <taxon>Duplodnaviria</taxon>
        <taxon>Heunggongvirae</taxon>
        <taxon>Uroviricota</taxon>
        <taxon>Caudoviricetes</taxon>
        <taxon>Takahashivirus</taxon>
        <taxon>Bacillus phage PBS1</taxon>
    </lineage>
</organism>
<dbReference type="KEGG" id="vg:29058777"/>
<dbReference type="GeneID" id="29058777"/>
<gene>
    <name evidence="1" type="ORF">AR9_g058</name>
</gene>
<proteinExistence type="predicted"/>